<comment type="caution">
    <text evidence="11">The sequence shown here is derived from an EMBL/GenBank/DDBJ whole genome shotgun (WGS) entry which is preliminary data.</text>
</comment>
<dbReference type="InterPro" id="IPR050445">
    <property type="entry name" value="Bact_polysacc_biosynth/exp"/>
</dbReference>
<feature type="transmembrane region" description="Helical" evidence="8">
    <location>
        <begin position="496"/>
        <end position="519"/>
    </location>
</feature>
<protein>
    <submittedName>
        <fullName evidence="11">Polysaccharide chain length determinant protein (PEP-CTERM system associated)</fullName>
    </submittedName>
</protein>
<evidence type="ECO:0000313" key="12">
    <source>
        <dbReference type="Proteomes" id="UP000532440"/>
    </source>
</evidence>
<evidence type="ECO:0000259" key="9">
    <source>
        <dbReference type="Pfam" id="PF02706"/>
    </source>
</evidence>
<dbReference type="InterPro" id="IPR003856">
    <property type="entry name" value="LPS_length_determ_N"/>
</dbReference>
<evidence type="ECO:0000256" key="8">
    <source>
        <dbReference type="SAM" id="Phobius"/>
    </source>
</evidence>
<dbReference type="InterPro" id="IPR032807">
    <property type="entry name" value="GNVR"/>
</dbReference>
<dbReference type="PANTHER" id="PTHR32309">
    <property type="entry name" value="TYROSINE-PROTEIN KINASE"/>
    <property type="match status" value="1"/>
</dbReference>
<keyword evidence="3 8" id="KW-0812">Transmembrane</keyword>
<comment type="subcellular location">
    <subcellularLocation>
        <location evidence="1">Cell membrane</location>
        <topology evidence="1">Multi-pass membrane protein</topology>
    </subcellularLocation>
</comment>
<evidence type="ECO:0000256" key="4">
    <source>
        <dbReference type="ARBA" id="ARBA00022989"/>
    </source>
</evidence>
<keyword evidence="4 8" id="KW-1133">Transmembrane helix</keyword>
<proteinExistence type="predicted"/>
<feature type="coiled-coil region" evidence="6">
    <location>
        <begin position="162"/>
        <end position="239"/>
    </location>
</feature>
<feature type="domain" description="Polysaccharide chain length determinant N-terminal" evidence="9">
    <location>
        <begin position="8"/>
        <end position="93"/>
    </location>
</feature>
<accession>A0A7W8HDH4</accession>
<evidence type="ECO:0000256" key="7">
    <source>
        <dbReference type="SAM" id="MobiDB-lite"/>
    </source>
</evidence>
<dbReference type="Pfam" id="PF02706">
    <property type="entry name" value="Wzz"/>
    <property type="match status" value="1"/>
</dbReference>
<dbReference type="Proteomes" id="UP000532440">
    <property type="component" value="Unassembled WGS sequence"/>
</dbReference>
<keyword evidence="2" id="KW-1003">Cell membrane</keyword>
<reference evidence="11 12" key="1">
    <citation type="submission" date="2020-08" db="EMBL/GenBank/DDBJ databases">
        <title>Genomic Encyclopedia of Type Strains, Phase IV (KMG-IV): sequencing the most valuable type-strain genomes for metagenomic binning, comparative biology and taxonomic classification.</title>
        <authorList>
            <person name="Goeker M."/>
        </authorList>
    </citation>
    <scope>NUCLEOTIDE SEQUENCE [LARGE SCALE GENOMIC DNA]</scope>
    <source>
        <strain evidence="11 12">DSM 29781</strain>
    </source>
</reference>
<evidence type="ECO:0000256" key="3">
    <source>
        <dbReference type="ARBA" id="ARBA00022692"/>
    </source>
</evidence>
<feature type="domain" description="Tyrosine-protein kinase G-rich" evidence="10">
    <location>
        <begin position="375"/>
        <end position="456"/>
    </location>
</feature>
<keyword evidence="6" id="KW-0175">Coiled coil</keyword>
<dbReference type="EMBL" id="JACHGB010000001">
    <property type="protein sequence ID" value="MBB5270047.1"/>
    <property type="molecule type" value="Genomic_DNA"/>
</dbReference>
<dbReference type="NCBIfam" id="TIGR03007">
    <property type="entry name" value="pepcterm_ChnLen"/>
    <property type="match status" value="1"/>
</dbReference>
<feature type="region of interest" description="Disordered" evidence="7">
    <location>
        <begin position="311"/>
        <end position="330"/>
    </location>
</feature>
<feature type="coiled-coil region" evidence="6">
    <location>
        <begin position="339"/>
        <end position="366"/>
    </location>
</feature>
<dbReference type="Pfam" id="PF13807">
    <property type="entry name" value="GNVR"/>
    <property type="match status" value="1"/>
</dbReference>
<evidence type="ECO:0000256" key="5">
    <source>
        <dbReference type="ARBA" id="ARBA00023136"/>
    </source>
</evidence>
<keyword evidence="5 8" id="KW-0472">Membrane</keyword>
<evidence type="ECO:0000256" key="2">
    <source>
        <dbReference type="ARBA" id="ARBA00022475"/>
    </source>
</evidence>
<dbReference type="PANTHER" id="PTHR32309:SF13">
    <property type="entry name" value="FERRIC ENTEROBACTIN TRANSPORT PROTEIN FEPE"/>
    <property type="match status" value="1"/>
</dbReference>
<dbReference type="AlphaFoldDB" id="A0A7W8HDH4"/>
<keyword evidence="12" id="KW-1185">Reference proteome</keyword>
<feature type="transmembrane region" description="Helical" evidence="8">
    <location>
        <begin position="435"/>
        <end position="455"/>
    </location>
</feature>
<sequence length="524" mass="58551">MQEILQLLRTILRGVWTYRWWGLLTSAFIGLAGALYVMTLKDQYQATARVYVDTQTILAPLMKGLAVQPNMQEQIGMVGRTLVSRPNVERVMRTSDLDLTTKTPQERDAMIDGLMKSIQFAPVRGAANLYTISYNHEQPRSAQAVVQSLLSIFVESNLGNKRRDTEQARRFIDEQIRQYEQRLLGAESALKDFKIRNIQMMPSLARDYVTRAGELESQLEAARLELNQAETVRDELRRQLALEPPTLPATGMMFGSAGGSAFRSQYDDRINTQRQRLDELMLRYTEQHPDVQGVKRVMQQLEQLRAEEIKAETERAASAGTQGPGTVSNPVHQQLRASVTEAEVTVASLARKVRDYQARLAEAQRGANAVPEVEAEYQQLNRDYDVNKRNYELLLARRESAQMSTDIEASGGGAEFRVVDPPRVAPKPVWPNRPLLLAAVLVLSLGAGAGVAFLRDQLRPTFFDLRTLRQVSGMPILGAVTLVTDAKTNAAARRGLIAFSASALSYIGLFLAVMTWLSLRSLTT</sequence>
<dbReference type="InterPro" id="IPR014345">
    <property type="entry name" value="XrtA_polysacc_chain"/>
</dbReference>
<evidence type="ECO:0000259" key="10">
    <source>
        <dbReference type="Pfam" id="PF13807"/>
    </source>
</evidence>
<feature type="transmembrane region" description="Helical" evidence="8">
    <location>
        <begin position="20"/>
        <end position="39"/>
    </location>
</feature>
<gene>
    <name evidence="11" type="ORF">HNQ70_000031</name>
</gene>
<dbReference type="GO" id="GO:0005886">
    <property type="term" value="C:plasma membrane"/>
    <property type="evidence" value="ECO:0007669"/>
    <property type="project" value="UniProtKB-SubCell"/>
</dbReference>
<evidence type="ECO:0000313" key="11">
    <source>
        <dbReference type="EMBL" id="MBB5270047.1"/>
    </source>
</evidence>
<evidence type="ECO:0000256" key="6">
    <source>
        <dbReference type="SAM" id="Coils"/>
    </source>
</evidence>
<organism evidence="11 12">
    <name type="scientific">Quisquiliibacterium transsilvanicum</name>
    <dbReference type="NCBI Taxonomy" id="1549638"/>
    <lineage>
        <taxon>Bacteria</taxon>
        <taxon>Pseudomonadati</taxon>
        <taxon>Pseudomonadota</taxon>
        <taxon>Betaproteobacteria</taxon>
        <taxon>Burkholderiales</taxon>
        <taxon>Burkholderiaceae</taxon>
        <taxon>Quisquiliibacterium</taxon>
    </lineage>
</organism>
<feature type="compositionally biased region" description="Polar residues" evidence="7">
    <location>
        <begin position="319"/>
        <end position="330"/>
    </location>
</feature>
<evidence type="ECO:0000256" key="1">
    <source>
        <dbReference type="ARBA" id="ARBA00004651"/>
    </source>
</evidence>
<dbReference type="RefSeq" id="WP_183963134.1">
    <property type="nucleotide sequence ID" value="NZ_BAABEW010000003.1"/>
</dbReference>
<dbReference type="GO" id="GO:0004713">
    <property type="term" value="F:protein tyrosine kinase activity"/>
    <property type="evidence" value="ECO:0007669"/>
    <property type="project" value="TreeGrafter"/>
</dbReference>
<name>A0A7W8HDH4_9BURK</name>